<accession>A0ABW5GP36</accession>
<evidence type="ECO:0000313" key="3">
    <source>
        <dbReference type="Proteomes" id="UP001597419"/>
    </source>
</evidence>
<sequence length="260" mass="27224">MSRGWLVAGVLWTALVLLAGAAGGWLWLASPELHEESTHLAFPPAARIQLDVDRGQVQLIASDTREVSVDRRLEWTDGKPSVRESGAAGTVRLSAHCPGEPTWRAAFTTECAARYTVRVPREMAIEVTTSLADVQIRGTVAAVTVSTTTGNVTLTNARGSLTAHTRTGRITGEDLAASTAEAVTGTGAIDLSFGLPPERVAARTGSGDVRVAVPPGDRYRLLRGVTSGRQTVGVGQDLAASRGIAAESATGDILLEYTAP</sequence>
<organism evidence="2 3">
    <name type="scientific">Amycolatopsis samaneae</name>
    <dbReference type="NCBI Taxonomy" id="664691"/>
    <lineage>
        <taxon>Bacteria</taxon>
        <taxon>Bacillati</taxon>
        <taxon>Actinomycetota</taxon>
        <taxon>Actinomycetes</taxon>
        <taxon>Pseudonocardiales</taxon>
        <taxon>Pseudonocardiaceae</taxon>
        <taxon>Amycolatopsis</taxon>
    </lineage>
</organism>
<gene>
    <name evidence="2" type="ORF">ACFSYJ_28735</name>
</gene>
<proteinExistence type="predicted"/>
<dbReference type="RefSeq" id="WP_345403773.1">
    <property type="nucleotide sequence ID" value="NZ_BAABHG010000015.1"/>
</dbReference>
<evidence type="ECO:0000259" key="1">
    <source>
        <dbReference type="Pfam" id="PF13349"/>
    </source>
</evidence>
<dbReference type="Proteomes" id="UP001597419">
    <property type="component" value="Unassembled WGS sequence"/>
</dbReference>
<dbReference type="EMBL" id="JBHUKU010000017">
    <property type="protein sequence ID" value="MFD2462628.1"/>
    <property type="molecule type" value="Genomic_DNA"/>
</dbReference>
<evidence type="ECO:0000313" key="2">
    <source>
        <dbReference type="EMBL" id="MFD2462628.1"/>
    </source>
</evidence>
<dbReference type="InterPro" id="IPR025164">
    <property type="entry name" value="Toastrack_DUF4097"/>
</dbReference>
<reference evidence="3" key="1">
    <citation type="journal article" date="2019" name="Int. J. Syst. Evol. Microbiol.">
        <title>The Global Catalogue of Microorganisms (GCM) 10K type strain sequencing project: providing services to taxonomists for standard genome sequencing and annotation.</title>
        <authorList>
            <consortium name="The Broad Institute Genomics Platform"/>
            <consortium name="The Broad Institute Genome Sequencing Center for Infectious Disease"/>
            <person name="Wu L."/>
            <person name="Ma J."/>
        </authorList>
    </citation>
    <scope>NUCLEOTIDE SEQUENCE [LARGE SCALE GENOMIC DNA]</scope>
    <source>
        <strain evidence="3">CGMCC 4.7643</strain>
    </source>
</reference>
<dbReference type="Pfam" id="PF13349">
    <property type="entry name" value="DUF4097"/>
    <property type="match status" value="1"/>
</dbReference>
<protein>
    <submittedName>
        <fullName evidence="2">DUF4097 family beta strand repeat-containing protein</fullName>
    </submittedName>
</protein>
<feature type="domain" description="DUF4097" evidence="1">
    <location>
        <begin position="47"/>
        <end position="253"/>
    </location>
</feature>
<comment type="caution">
    <text evidence="2">The sequence shown here is derived from an EMBL/GenBank/DDBJ whole genome shotgun (WGS) entry which is preliminary data.</text>
</comment>
<name>A0ABW5GP36_9PSEU</name>
<keyword evidence="3" id="KW-1185">Reference proteome</keyword>